<sequence>MTILLVPGTAQTSLAIASHLANHPSSPSYVLAVRNTDSSPSAEIHHPTITLSLSDPTTWQPAFTSCPLRRGSDLRDAGSGVHTSTATDWQTQKDDPTRQVRLDDRMGGGIRRRQQGRAA</sequence>
<proteinExistence type="predicted"/>
<dbReference type="RefSeq" id="XP_017995919.1">
    <property type="nucleotide sequence ID" value="XM_018139189.1"/>
</dbReference>
<evidence type="ECO:0000313" key="2">
    <source>
        <dbReference type="EMBL" id="KPI35956.1"/>
    </source>
</evidence>
<keyword evidence="3" id="KW-1185">Reference proteome</keyword>
<reference evidence="2 3" key="1">
    <citation type="submission" date="2015-06" db="EMBL/GenBank/DDBJ databases">
        <title>Draft genome of the ant-associated black yeast Phialophora attae CBS 131958.</title>
        <authorList>
            <person name="Moreno L.F."/>
            <person name="Stielow B.J."/>
            <person name="de Hoog S."/>
            <person name="Vicente V.A."/>
            <person name="Weiss V.A."/>
            <person name="de Vries M."/>
            <person name="Cruz L.M."/>
            <person name="Souza E.M."/>
        </authorList>
    </citation>
    <scope>NUCLEOTIDE SEQUENCE [LARGE SCALE GENOMIC DNA]</scope>
    <source>
        <strain evidence="2 3">CBS 131958</strain>
    </source>
</reference>
<evidence type="ECO:0000313" key="3">
    <source>
        <dbReference type="Proteomes" id="UP000038010"/>
    </source>
</evidence>
<comment type="caution">
    <text evidence="2">The sequence shown here is derived from an EMBL/GenBank/DDBJ whole genome shotgun (WGS) entry which is preliminary data.</text>
</comment>
<feature type="region of interest" description="Disordered" evidence="1">
    <location>
        <begin position="69"/>
        <end position="119"/>
    </location>
</feature>
<feature type="compositionally biased region" description="Basic and acidic residues" evidence="1">
    <location>
        <begin position="91"/>
        <end position="106"/>
    </location>
</feature>
<feature type="compositionally biased region" description="Basic residues" evidence="1">
    <location>
        <begin position="110"/>
        <end position="119"/>
    </location>
</feature>
<evidence type="ECO:0000256" key="1">
    <source>
        <dbReference type="SAM" id="MobiDB-lite"/>
    </source>
</evidence>
<dbReference type="EMBL" id="LFJN01000035">
    <property type="protein sequence ID" value="KPI35956.1"/>
    <property type="molecule type" value="Genomic_DNA"/>
</dbReference>
<dbReference type="AlphaFoldDB" id="A0A0N1HIL5"/>
<name>A0A0N1HIL5_9EURO</name>
<dbReference type="Proteomes" id="UP000038010">
    <property type="component" value="Unassembled WGS sequence"/>
</dbReference>
<feature type="compositionally biased region" description="Polar residues" evidence="1">
    <location>
        <begin position="81"/>
        <end position="90"/>
    </location>
</feature>
<organism evidence="2 3">
    <name type="scientific">Cyphellophora attinorum</name>
    <dbReference type="NCBI Taxonomy" id="1664694"/>
    <lineage>
        <taxon>Eukaryota</taxon>
        <taxon>Fungi</taxon>
        <taxon>Dikarya</taxon>
        <taxon>Ascomycota</taxon>
        <taxon>Pezizomycotina</taxon>
        <taxon>Eurotiomycetes</taxon>
        <taxon>Chaetothyriomycetidae</taxon>
        <taxon>Chaetothyriales</taxon>
        <taxon>Cyphellophoraceae</taxon>
        <taxon>Cyphellophora</taxon>
    </lineage>
</organism>
<gene>
    <name evidence="2" type="ORF">AB675_10419</name>
</gene>
<accession>A0A0N1HIL5</accession>
<dbReference type="GeneID" id="28731069"/>
<protein>
    <submittedName>
        <fullName evidence="2">Uncharacterized protein</fullName>
    </submittedName>
</protein>
<dbReference type="VEuPathDB" id="FungiDB:AB675_10419"/>